<reference evidence="2" key="2">
    <citation type="submission" date="2020-10" db="UniProtKB">
        <authorList>
            <consortium name="WormBaseParasite"/>
        </authorList>
    </citation>
    <scope>IDENTIFICATION</scope>
</reference>
<organism evidence="1 2">
    <name type="scientific">Panagrellus redivivus</name>
    <name type="common">Microworm</name>
    <dbReference type="NCBI Taxonomy" id="6233"/>
    <lineage>
        <taxon>Eukaryota</taxon>
        <taxon>Metazoa</taxon>
        <taxon>Ecdysozoa</taxon>
        <taxon>Nematoda</taxon>
        <taxon>Chromadorea</taxon>
        <taxon>Rhabditida</taxon>
        <taxon>Tylenchina</taxon>
        <taxon>Panagrolaimomorpha</taxon>
        <taxon>Panagrolaimoidea</taxon>
        <taxon>Panagrolaimidae</taxon>
        <taxon>Panagrellus</taxon>
    </lineage>
</organism>
<evidence type="ECO:0000313" key="2">
    <source>
        <dbReference type="WBParaSite" id="Pan_g9970.t1"/>
    </source>
</evidence>
<accession>A0A7E4WD86</accession>
<dbReference type="WBParaSite" id="Pan_g9970.t1">
    <property type="protein sequence ID" value="Pan_g9970.t1"/>
    <property type="gene ID" value="Pan_g9970"/>
</dbReference>
<name>A0A7E4WD86_PANRE</name>
<evidence type="ECO:0000313" key="1">
    <source>
        <dbReference type="Proteomes" id="UP000492821"/>
    </source>
</evidence>
<sequence>MSAITNSNLRSVQGVVMQAVFRQMYCPNGELFRDGHHTVKACVCQETNAFVAVAIGRVPEGYNPEAGPSDAFNHPLLTDYVSELAYPDADLLFTVSSNPMGLNVYDFVHNHCKNNMAAIRKNVQTVMKKMLSLLKDLEAAGLSLRPMQDKGIILTVKKGEITDIKIHRSLICPFSQENAKESLKSTAAMFNASYWFATRKTLPLQEEYEFFRGCQPDSEMTLDELMELDYINTETDTWVVPEPDFDTMSVHTAYDPDDDKILASDTDDDDDYEFNTVPMF</sequence>
<proteinExistence type="predicted"/>
<protein>
    <submittedName>
        <fullName evidence="2">DNA-directed RNA polymerase</fullName>
    </submittedName>
</protein>
<dbReference type="AlphaFoldDB" id="A0A7E4WD86"/>
<reference evidence="1" key="1">
    <citation type="journal article" date="2013" name="Genetics">
        <title>The draft genome and transcriptome of Panagrellus redivivus are shaped by the harsh demands of a free-living lifestyle.</title>
        <authorList>
            <person name="Srinivasan J."/>
            <person name="Dillman A.R."/>
            <person name="Macchietto M.G."/>
            <person name="Heikkinen L."/>
            <person name="Lakso M."/>
            <person name="Fracchia K.M."/>
            <person name="Antoshechkin I."/>
            <person name="Mortazavi A."/>
            <person name="Wong G."/>
            <person name="Sternberg P.W."/>
        </authorList>
    </citation>
    <scope>NUCLEOTIDE SEQUENCE [LARGE SCALE GENOMIC DNA]</scope>
    <source>
        <strain evidence="1">MT8872</strain>
    </source>
</reference>
<dbReference type="Proteomes" id="UP000492821">
    <property type="component" value="Unassembled WGS sequence"/>
</dbReference>
<keyword evidence="1" id="KW-1185">Reference proteome</keyword>